<evidence type="ECO:0000256" key="6">
    <source>
        <dbReference type="ARBA" id="ARBA00022741"/>
    </source>
</evidence>
<protein>
    <recommendedName>
        <fullName evidence="10">Circadian input-output histidine kinase CikA</fullName>
        <ecNumber evidence="3">2.7.13.3</ecNumber>
    </recommendedName>
</protein>
<dbReference type="CDD" id="cd00130">
    <property type="entry name" value="PAS"/>
    <property type="match status" value="1"/>
</dbReference>
<dbReference type="SMART" id="SM00086">
    <property type="entry name" value="PAC"/>
    <property type="match status" value="1"/>
</dbReference>
<dbReference type="SUPFAM" id="SSF55874">
    <property type="entry name" value="ATPase domain of HSP90 chaperone/DNA topoisomerase II/histidine kinase"/>
    <property type="match status" value="1"/>
</dbReference>
<dbReference type="PANTHER" id="PTHR43047">
    <property type="entry name" value="TWO-COMPONENT HISTIDINE PROTEIN KINASE"/>
    <property type="match status" value="1"/>
</dbReference>
<keyword evidence="5" id="KW-0808">Transferase</keyword>
<comment type="similarity">
    <text evidence="2">In the N-terminal section; belongs to the phytochrome family.</text>
</comment>
<name>A0A4P8XJS6_9BACL</name>
<dbReference type="Gene3D" id="3.30.450.20">
    <property type="entry name" value="PAS domain"/>
    <property type="match status" value="1"/>
</dbReference>
<dbReference type="GO" id="GO:0005524">
    <property type="term" value="F:ATP binding"/>
    <property type="evidence" value="ECO:0007669"/>
    <property type="project" value="UniProtKB-KW"/>
</dbReference>
<dbReference type="Pfam" id="PF13426">
    <property type="entry name" value="PAS_9"/>
    <property type="match status" value="1"/>
</dbReference>
<dbReference type="InterPro" id="IPR036097">
    <property type="entry name" value="HisK_dim/P_sf"/>
</dbReference>
<evidence type="ECO:0000256" key="4">
    <source>
        <dbReference type="ARBA" id="ARBA00022553"/>
    </source>
</evidence>
<reference evidence="14 15" key="1">
    <citation type="submission" date="2019-05" db="EMBL/GenBank/DDBJ databases">
        <authorList>
            <person name="Chen C."/>
        </authorList>
    </citation>
    <scope>NUCLEOTIDE SEQUENCE [LARGE SCALE GENOMIC DNA]</scope>
    <source>
        <strain evidence="14 15">HB172198</strain>
    </source>
</reference>
<feature type="domain" description="PAS" evidence="12">
    <location>
        <begin position="24"/>
        <end position="82"/>
    </location>
</feature>
<dbReference type="FunFam" id="3.30.565.10:FF:000010">
    <property type="entry name" value="Sensor histidine kinase RcsC"/>
    <property type="match status" value="1"/>
</dbReference>
<dbReference type="InterPro" id="IPR000014">
    <property type="entry name" value="PAS"/>
</dbReference>
<dbReference type="InterPro" id="IPR035965">
    <property type="entry name" value="PAS-like_dom_sf"/>
</dbReference>
<proteinExistence type="inferred from homology"/>
<gene>
    <name evidence="14" type="ORF">E6C60_2194</name>
</gene>
<dbReference type="NCBIfam" id="TIGR00229">
    <property type="entry name" value="sensory_box"/>
    <property type="match status" value="1"/>
</dbReference>
<dbReference type="SUPFAM" id="SSF55785">
    <property type="entry name" value="PYP-like sensor domain (PAS domain)"/>
    <property type="match status" value="1"/>
</dbReference>
<keyword evidence="9" id="KW-0902">Two-component regulatory system</keyword>
<dbReference type="SMART" id="SM00388">
    <property type="entry name" value="HisKA"/>
    <property type="match status" value="1"/>
</dbReference>
<dbReference type="Proteomes" id="UP000300879">
    <property type="component" value="Chromosome"/>
</dbReference>
<evidence type="ECO:0000256" key="3">
    <source>
        <dbReference type="ARBA" id="ARBA00012438"/>
    </source>
</evidence>
<evidence type="ECO:0000259" key="11">
    <source>
        <dbReference type="PROSITE" id="PS50109"/>
    </source>
</evidence>
<evidence type="ECO:0000313" key="15">
    <source>
        <dbReference type="Proteomes" id="UP000300879"/>
    </source>
</evidence>
<sequence>MKQAQSQNTLIPWEYLIARLQYSVTVVDARDPILPLIYVNEHFTELTGYSVEESVGSNCRFLQGPETDRETVDKIKQAIQQQKATKVEILNYTKAGRKFWNELNIDPIFNEAGECLYFVGIQYDISERKFAEQQLQLAIQMAEYNARQHMEFIGKLSHEIRTPLNGIMNMIELAGMDASPQEQEEYLELAQQSAEVLLSFVNNSMDMAKLGMGKMKVEEVEFRPDQLLQQLFKIHQPAARLKQVELSTDIDPSLPEVLIGDPLRLRQILDNLLSNAIKFTQSGRVQLQARLVKQHNESAEITFIVQDTGIGIPKSKMKSLFGTFVQADISHSRRFGGSGLGLNICKELAELMGGQIHVESEVDAGTTFTVELKFKSIN</sequence>
<dbReference type="CDD" id="cd00082">
    <property type="entry name" value="HisKA"/>
    <property type="match status" value="1"/>
</dbReference>
<dbReference type="EC" id="2.7.13.3" evidence="3"/>
<evidence type="ECO:0000256" key="1">
    <source>
        <dbReference type="ARBA" id="ARBA00000085"/>
    </source>
</evidence>
<organism evidence="14 15">
    <name type="scientific">Paenibacillus algicola</name>
    <dbReference type="NCBI Taxonomy" id="2565926"/>
    <lineage>
        <taxon>Bacteria</taxon>
        <taxon>Bacillati</taxon>
        <taxon>Bacillota</taxon>
        <taxon>Bacilli</taxon>
        <taxon>Bacillales</taxon>
        <taxon>Paenibacillaceae</taxon>
        <taxon>Paenibacillus</taxon>
    </lineage>
</organism>
<evidence type="ECO:0000256" key="5">
    <source>
        <dbReference type="ARBA" id="ARBA00022679"/>
    </source>
</evidence>
<evidence type="ECO:0000256" key="8">
    <source>
        <dbReference type="ARBA" id="ARBA00022840"/>
    </source>
</evidence>
<keyword evidence="7 14" id="KW-0418">Kinase</keyword>
<keyword evidence="8" id="KW-0067">ATP-binding</keyword>
<dbReference type="PROSITE" id="PS50112">
    <property type="entry name" value="PAS"/>
    <property type="match status" value="1"/>
</dbReference>
<dbReference type="InterPro" id="IPR003661">
    <property type="entry name" value="HisK_dim/P_dom"/>
</dbReference>
<evidence type="ECO:0000259" key="12">
    <source>
        <dbReference type="PROSITE" id="PS50112"/>
    </source>
</evidence>
<dbReference type="KEGG" id="palo:E6C60_2194"/>
<dbReference type="AlphaFoldDB" id="A0A4P8XJS6"/>
<dbReference type="InterPro" id="IPR003594">
    <property type="entry name" value="HATPase_dom"/>
</dbReference>
<keyword evidence="4" id="KW-0597">Phosphoprotein</keyword>
<dbReference type="SMART" id="SM00387">
    <property type="entry name" value="HATPase_c"/>
    <property type="match status" value="1"/>
</dbReference>
<dbReference type="InterPro" id="IPR005467">
    <property type="entry name" value="His_kinase_dom"/>
</dbReference>
<evidence type="ECO:0000256" key="10">
    <source>
        <dbReference type="ARBA" id="ARBA00074306"/>
    </source>
</evidence>
<dbReference type="Pfam" id="PF00512">
    <property type="entry name" value="HisKA"/>
    <property type="match status" value="1"/>
</dbReference>
<keyword evidence="6" id="KW-0547">Nucleotide-binding</keyword>
<dbReference type="InterPro" id="IPR000700">
    <property type="entry name" value="PAS-assoc_C"/>
</dbReference>
<accession>A0A4P8XJS6</accession>
<evidence type="ECO:0000256" key="9">
    <source>
        <dbReference type="ARBA" id="ARBA00023012"/>
    </source>
</evidence>
<evidence type="ECO:0000256" key="2">
    <source>
        <dbReference type="ARBA" id="ARBA00006402"/>
    </source>
</evidence>
<dbReference type="InterPro" id="IPR001610">
    <property type="entry name" value="PAC"/>
</dbReference>
<dbReference type="Gene3D" id="3.30.565.10">
    <property type="entry name" value="Histidine kinase-like ATPase, C-terminal domain"/>
    <property type="match status" value="1"/>
</dbReference>
<dbReference type="PRINTS" id="PR00344">
    <property type="entry name" value="BCTRLSENSOR"/>
</dbReference>
<dbReference type="Gene3D" id="1.10.287.130">
    <property type="match status" value="1"/>
</dbReference>
<dbReference type="SUPFAM" id="SSF47384">
    <property type="entry name" value="Homodimeric domain of signal transducing histidine kinase"/>
    <property type="match status" value="1"/>
</dbReference>
<feature type="domain" description="Histidine kinase" evidence="11">
    <location>
        <begin position="155"/>
        <end position="376"/>
    </location>
</feature>
<dbReference type="PROSITE" id="PS50109">
    <property type="entry name" value="HIS_KIN"/>
    <property type="match status" value="1"/>
</dbReference>
<dbReference type="PROSITE" id="PS50113">
    <property type="entry name" value="PAC"/>
    <property type="match status" value="1"/>
</dbReference>
<evidence type="ECO:0000256" key="7">
    <source>
        <dbReference type="ARBA" id="ARBA00022777"/>
    </source>
</evidence>
<keyword evidence="15" id="KW-1185">Reference proteome</keyword>
<dbReference type="InterPro" id="IPR004358">
    <property type="entry name" value="Sig_transdc_His_kin-like_C"/>
</dbReference>
<dbReference type="Pfam" id="PF02518">
    <property type="entry name" value="HATPase_c"/>
    <property type="match status" value="1"/>
</dbReference>
<feature type="domain" description="PAC" evidence="13">
    <location>
        <begin position="83"/>
        <end position="137"/>
    </location>
</feature>
<dbReference type="GO" id="GO:0000155">
    <property type="term" value="F:phosphorelay sensor kinase activity"/>
    <property type="evidence" value="ECO:0007669"/>
    <property type="project" value="InterPro"/>
</dbReference>
<evidence type="ECO:0000313" key="14">
    <source>
        <dbReference type="EMBL" id="QCT02907.1"/>
    </source>
</evidence>
<dbReference type="EMBL" id="CP040396">
    <property type="protein sequence ID" value="QCT02907.1"/>
    <property type="molecule type" value="Genomic_DNA"/>
</dbReference>
<evidence type="ECO:0000259" key="13">
    <source>
        <dbReference type="PROSITE" id="PS50113"/>
    </source>
</evidence>
<dbReference type="InterPro" id="IPR036890">
    <property type="entry name" value="HATPase_C_sf"/>
</dbReference>
<dbReference type="CDD" id="cd16922">
    <property type="entry name" value="HATPase_EvgS-ArcB-TorS-like"/>
    <property type="match status" value="1"/>
</dbReference>
<comment type="catalytic activity">
    <reaction evidence="1">
        <text>ATP + protein L-histidine = ADP + protein N-phospho-L-histidine.</text>
        <dbReference type="EC" id="2.7.13.3"/>
    </reaction>
</comment>